<dbReference type="AlphaFoldDB" id="A0A084VMM5"/>
<evidence type="ECO:0000313" key="3">
    <source>
        <dbReference type="Proteomes" id="UP000030765"/>
    </source>
</evidence>
<sequence length="83" mass="8815">MSPLRKPTETTMPNKIAKTRDFDCGHASALISPTDFVAEECVYPRKGQTDIGSVGMAPGKASESNAVGCTPNRSQSVEFIVIA</sequence>
<protein>
    <submittedName>
        <fullName evidence="1 2">Translation elongation factor Ts</fullName>
    </submittedName>
</protein>
<proteinExistence type="predicted"/>
<keyword evidence="3" id="KW-1185">Reference proteome</keyword>
<evidence type="ECO:0000313" key="2">
    <source>
        <dbReference type="EnsemblMetazoa" id="ASIC006561-PA"/>
    </source>
</evidence>
<keyword evidence="1" id="KW-0251">Elongation factor</keyword>
<dbReference type="VEuPathDB" id="VectorBase:ASIC006561"/>
<dbReference type="GO" id="GO:0003746">
    <property type="term" value="F:translation elongation factor activity"/>
    <property type="evidence" value="ECO:0007669"/>
    <property type="project" value="UniProtKB-KW"/>
</dbReference>
<evidence type="ECO:0000313" key="1">
    <source>
        <dbReference type="EMBL" id="KFB39219.1"/>
    </source>
</evidence>
<keyword evidence="1" id="KW-0648">Protein biosynthesis</keyword>
<name>A0A084VMM5_ANOSI</name>
<dbReference type="EMBL" id="ATLV01014607">
    <property type="status" value="NOT_ANNOTATED_CDS"/>
    <property type="molecule type" value="Genomic_DNA"/>
</dbReference>
<reference evidence="1 3" key="1">
    <citation type="journal article" date="2014" name="BMC Genomics">
        <title>Genome sequence of Anopheles sinensis provides insight into genetics basis of mosquito competence for malaria parasites.</title>
        <authorList>
            <person name="Zhou D."/>
            <person name="Zhang D."/>
            <person name="Ding G."/>
            <person name="Shi L."/>
            <person name="Hou Q."/>
            <person name="Ye Y."/>
            <person name="Xu Y."/>
            <person name="Zhou H."/>
            <person name="Xiong C."/>
            <person name="Li S."/>
            <person name="Yu J."/>
            <person name="Hong S."/>
            <person name="Yu X."/>
            <person name="Zou P."/>
            <person name="Chen C."/>
            <person name="Chang X."/>
            <person name="Wang W."/>
            <person name="Lv Y."/>
            <person name="Sun Y."/>
            <person name="Ma L."/>
            <person name="Shen B."/>
            <person name="Zhu C."/>
        </authorList>
    </citation>
    <scope>NUCLEOTIDE SEQUENCE [LARGE SCALE GENOMIC DNA]</scope>
</reference>
<dbReference type="Proteomes" id="UP000030765">
    <property type="component" value="Unassembled WGS sequence"/>
</dbReference>
<gene>
    <name evidence="1" type="ORF">ZHAS_00006561</name>
</gene>
<dbReference type="EnsemblMetazoa" id="ASIC006561-RA">
    <property type="protein sequence ID" value="ASIC006561-PA"/>
    <property type="gene ID" value="ASIC006561"/>
</dbReference>
<organism evidence="1">
    <name type="scientific">Anopheles sinensis</name>
    <name type="common">Mosquito</name>
    <dbReference type="NCBI Taxonomy" id="74873"/>
    <lineage>
        <taxon>Eukaryota</taxon>
        <taxon>Metazoa</taxon>
        <taxon>Ecdysozoa</taxon>
        <taxon>Arthropoda</taxon>
        <taxon>Hexapoda</taxon>
        <taxon>Insecta</taxon>
        <taxon>Pterygota</taxon>
        <taxon>Neoptera</taxon>
        <taxon>Endopterygota</taxon>
        <taxon>Diptera</taxon>
        <taxon>Nematocera</taxon>
        <taxon>Culicoidea</taxon>
        <taxon>Culicidae</taxon>
        <taxon>Anophelinae</taxon>
        <taxon>Anopheles</taxon>
    </lineage>
</organism>
<reference evidence="2" key="2">
    <citation type="submission" date="2020-05" db="UniProtKB">
        <authorList>
            <consortium name="EnsemblMetazoa"/>
        </authorList>
    </citation>
    <scope>IDENTIFICATION</scope>
</reference>
<accession>A0A084VMM5</accession>
<dbReference type="EMBL" id="KE524975">
    <property type="protein sequence ID" value="KFB39219.1"/>
    <property type="molecule type" value="Genomic_DNA"/>
</dbReference>